<evidence type="ECO:0000313" key="12">
    <source>
        <dbReference type="Proteomes" id="UP000548304"/>
    </source>
</evidence>
<dbReference type="PANTHER" id="PTHR12147">
    <property type="entry name" value="METALLOPEPTIDASE M28 FAMILY MEMBER"/>
    <property type="match status" value="1"/>
</dbReference>
<keyword evidence="2" id="KW-0031">Aminopeptidase</keyword>
<keyword evidence="5 8" id="KW-0732">Signal</keyword>
<evidence type="ECO:0000313" key="11">
    <source>
        <dbReference type="EMBL" id="NYH80405.1"/>
    </source>
</evidence>
<evidence type="ECO:0000259" key="9">
    <source>
        <dbReference type="Pfam" id="PF02225"/>
    </source>
</evidence>
<dbReference type="GO" id="GO:0004177">
    <property type="term" value="F:aminopeptidase activity"/>
    <property type="evidence" value="ECO:0007669"/>
    <property type="project" value="UniProtKB-KW"/>
</dbReference>
<keyword evidence="4" id="KW-0479">Metal-binding</keyword>
<dbReference type="Pfam" id="PF04389">
    <property type="entry name" value="Peptidase_M28"/>
    <property type="match status" value="1"/>
</dbReference>
<evidence type="ECO:0000256" key="6">
    <source>
        <dbReference type="ARBA" id="ARBA00022801"/>
    </source>
</evidence>
<feature type="chain" id="PRO_5032409343" evidence="8">
    <location>
        <begin position="24"/>
        <end position="508"/>
    </location>
</feature>
<dbReference type="EMBL" id="JACBYW010000007">
    <property type="protein sequence ID" value="NYH80405.1"/>
    <property type="molecule type" value="Genomic_DNA"/>
</dbReference>
<dbReference type="InterPro" id="IPR003137">
    <property type="entry name" value="PA_domain"/>
</dbReference>
<accession>A0A852Z512</accession>
<keyword evidence="3" id="KW-0645">Protease</keyword>
<dbReference type="Gene3D" id="3.40.630.10">
    <property type="entry name" value="Zn peptidases"/>
    <property type="match status" value="1"/>
</dbReference>
<dbReference type="InterPro" id="IPR007484">
    <property type="entry name" value="Peptidase_M28"/>
</dbReference>
<evidence type="ECO:0000256" key="7">
    <source>
        <dbReference type="ARBA" id="ARBA00022833"/>
    </source>
</evidence>
<evidence type="ECO:0000256" key="1">
    <source>
        <dbReference type="ARBA" id="ARBA00005957"/>
    </source>
</evidence>
<dbReference type="PANTHER" id="PTHR12147:SF26">
    <property type="entry name" value="PEPTIDASE M28 DOMAIN-CONTAINING PROTEIN"/>
    <property type="match status" value="1"/>
</dbReference>
<proteinExistence type="inferred from homology"/>
<feature type="domain" description="Peptidase M28" evidence="10">
    <location>
        <begin position="241"/>
        <end position="458"/>
    </location>
</feature>
<evidence type="ECO:0000256" key="3">
    <source>
        <dbReference type="ARBA" id="ARBA00022670"/>
    </source>
</evidence>
<dbReference type="CDD" id="cd04816">
    <property type="entry name" value="PA_SaNapH_like"/>
    <property type="match status" value="1"/>
</dbReference>
<feature type="domain" description="PA" evidence="9">
    <location>
        <begin position="130"/>
        <end position="218"/>
    </location>
</feature>
<comment type="caution">
    <text evidence="11">The sequence shown here is derived from an EMBL/GenBank/DDBJ whole genome shotgun (WGS) entry which is preliminary data.</text>
</comment>
<reference evidence="11 12" key="1">
    <citation type="submission" date="2020-07" db="EMBL/GenBank/DDBJ databases">
        <title>Genomic Encyclopedia of Type Strains, Phase III (KMG-III): the genomes of soil and plant-associated and newly described type strains.</title>
        <authorList>
            <person name="Whitman W."/>
        </authorList>
    </citation>
    <scope>NUCLEOTIDE SEQUENCE [LARGE SCALE GENOMIC DNA]</scope>
    <source>
        <strain evidence="11 12">CECT 8576</strain>
    </source>
</reference>
<keyword evidence="12" id="KW-1185">Reference proteome</keyword>
<dbReference type="GO" id="GO:0008235">
    <property type="term" value="F:metalloexopeptidase activity"/>
    <property type="evidence" value="ECO:0007669"/>
    <property type="project" value="InterPro"/>
</dbReference>
<evidence type="ECO:0000256" key="5">
    <source>
        <dbReference type="ARBA" id="ARBA00022729"/>
    </source>
</evidence>
<gene>
    <name evidence="11" type="ORF">FHR84_003762</name>
</gene>
<keyword evidence="6" id="KW-0378">Hydrolase</keyword>
<dbReference type="AlphaFoldDB" id="A0A852Z512"/>
<dbReference type="SUPFAM" id="SSF53187">
    <property type="entry name" value="Zn-dependent exopeptidases"/>
    <property type="match status" value="1"/>
</dbReference>
<keyword evidence="11" id="KW-0121">Carboxypeptidase</keyword>
<dbReference type="GO" id="GO:0006508">
    <property type="term" value="P:proteolysis"/>
    <property type="evidence" value="ECO:0007669"/>
    <property type="project" value="UniProtKB-KW"/>
</dbReference>
<dbReference type="GO" id="GO:0004180">
    <property type="term" value="F:carboxypeptidase activity"/>
    <property type="evidence" value="ECO:0007669"/>
    <property type="project" value="UniProtKB-KW"/>
</dbReference>
<evidence type="ECO:0000256" key="4">
    <source>
        <dbReference type="ARBA" id="ARBA00022723"/>
    </source>
</evidence>
<dbReference type="InterPro" id="IPR041756">
    <property type="entry name" value="M28_SGAP-like"/>
</dbReference>
<organism evidence="11 12">
    <name type="scientific">Actinopolyspora biskrensis</name>
    <dbReference type="NCBI Taxonomy" id="1470178"/>
    <lineage>
        <taxon>Bacteria</taxon>
        <taxon>Bacillati</taxon>
        <taxon>Actinomycetota</taxon>
        <taxon>Actinomycetes</taxon>
        <taxon>Actinopolysporales</taxon>
        <taxon>Actinopolysporaceae</taxon>
        <taxon>Actinopolyspora</taxon>
    </lineage>
</organism>
<comment type="similarity">
    <text evidence="1">Belongs to the peptidase M28 family. M28A subfamily.</text>
</comment>
<name>A0A852Z512_9ACTN</name>
<evidence type="ECO:0000259" key="10">
    <source>
        <dbReference type="Pfam" id="PF04389"/>
    </source>
</evidence>
<dbReference type="Gene3D" id="3.50.30.30">
    <property type="match status" value="1"/>
</dbReference>
<feature type="signal peptide" evidence="8">
    <location>
        <begin position="1"/>
        <end position="23"/>
    </location>
</feature>
<dbReference type="CDD" id="cd03876">
    <property type="entry name" value="M28_SGAP_like"/>
    <property type="match status" value="1"/>
</dbReference>
<dbReference type="InterPro" id="IPR045175">
    <property type="entry name" value="M28_fam"/>
</dbReference>
<dbReference type="Pfam" id="PF02225">
    <property type="entry name" value="PA"/>
    <property type="match status" value="1"/>
</dbReference>
<dbReference type="InterPro" id="IPR046450">
    <property type="entry name" value="PA_dom_sf"/>
</dbReference>
<dbReference type="SUPFAM" id="SSF52025">
    <property type="entry name" value="PA domain"/>
    <property type="match status" value="1"/>
</dbReference>
<sequence>MRKLRSGRLVPALFAAGAVAAAAAVPATALPQHNTGARGGPTVNDVNRHLVALQRIADRNDGTRASGTPGYQASVDYVSGALRRAGYEVSTPEFEYTKYELDSISLEVAGDAVEADALEYSPATPENGIQAPLAVTPVDDSTGCQASDYDGTDVTGKITLIKRGACTFAAKQRIASEQGADAAIIYNNAEGPVNGTLGGADAGVIPTVGVDERTGAELVDQAGTTAKLDLRANFDEITTENVIAETRTGREDNVVMAGAHLDSVDVGAGINDNGTGSAGLLETALELGGEPDVNNAVRFAWWGAEESGLIGSTEYVNGLSFQQQLDIAMYLNFDMIGSPNAGYFSYDGDDSDGVGAGPGPHGSAQIEQDFTEAMKRQGVEIEGTDFNGRSDYGQFIAEGIPAGGLFTGAEGVKTEKQAAKWGGEAGVAYDPNYHAAGDDLDNVDRRALIRNTRAMSEVVGHYARTTEEVNGMQSREQRAELRRAAMAEPMGLHDARESHGHSCQLPLK</sequence>
<protein>
    <submittedName>
        <fullName evidence="11">Zn-dependent M28 family amino/carboxypeptidase</fullName>
    </submittedName>
</protein>
<keyword evidence="7" id="KW-0862">Zinc</keyword>
<dbReference type="GO" id="GO:0046872">
    <property type="term" value="F:metal ion binding"/>
    <property type="evidence" value="ECO:0007669"/>
    <property type="project" value="UniProtKB-KW"/>
</dbReference>
<dbReference type="Proteomes" id="UP000548304">
    <property type="component" value="Unassembled WGS sequence"/>
</dbReference>
<evidence type="ECO:0000256" key="2">
    <source>
        <dbReference type="ARBA" id="ARBA00022438"/>
    </source>
</evidence>
<evidence type="ECO:0000256" key="8">
    <source>
        <dbReference type="SAM" id="SignalP"/>
    </source>
</evidence>